<reference evidence="1 2" key="1">
    <citation type="submission" date="2024-04" db="EMBL/GenBank/DDBJ databases">
        <authorList>
            <person name="Rising A."/>
            <person name="Reimegard J."/>
            <person name="Sonavane S."/>
            <person name="Akerstrom W."/>
            <person name="Nylinder S."/>
            <person name="Hedman E."/>
            <person name="Kallberg Y."/>
        </authorList>
    </citation>
    <scope>NUCLEOTIDE SEQUENCE [LARGE SCALE GENOMIC DNA]</scope>
</reference>
<dbReference type="EMBL" id="CAXIEN010000005">
    <property type="protein sequence ID" value="CAL1262530.1"/>
    <property type="molecule type" value="Genomic_DNA"/>
</dbReference>
<evidence type="ECO:0000313" key="1">
    <source>
        <dbReference type="EMBL" id="CAL1262530.1"/>
    </source>
</evidence>
<keyword evidence="2" id="KW-1185">Reference proteome</keyword>
<gene>
    <name evidence="1" type="ORF">LARSCL_LOCUS1034</name>
</gene>
<organism evidence="1 2">
    <name type="scientific">Larinioides sclopetarius</name>
    <dbReference type="NCBI Taxonomy" id="280406"/>
    <lineage>
        <taxon>Eukaryota</taxon>
        <taxon>Metazoa</taxon>
        <taxon>Ecdysozoa</taxon>
        <taxon>Arthropoda</taxon>
        <taxon>Chelicerata</taxon>
        <taxon>Arachnida</taxon>
        <taxon>Araneae</taxon>
        <taxon>Araneomorphae</taxon>
        <taxon>Entelegynae</taxon>
        <taxon>Araneoidea</taxon>
        <taxon>Araneidae</taxon>
        <taxon>Larinioides</taxon>
    </lineage>
</organism>
<dbReference type="AlphaFoldDB" id="A0AAV1YU83"/>
<sequence length="33" mass="3803">MSKAVMSSILLSQLFRVHCDCCVFHSRRGLLYT</sequence>
<accession>A0AAV1YU83</accession>
<dbReference type="Proteomes" id="UP001497382">
    <property type="component" value="Unassembled WGS sequence"/>
</dbReference>
<feature type="non-terminal residue" evidence="1">
    <location>
        <position position="33"/>
    </location>
</feature>
<comment type="caution">
    <text evidence="1">The sequence shown here is derived from an EMBL/GenBank/DDBJ whole genome shotgun (WGS) entry which is preliminary data.</text>
</comment>
<evidence type="ECO:0000313" key="2">
    <source>
        <dbReference type="Proteomes" id="UP001497382"/>
    </source>
</evidence>
<name>A0AAV1YU83_9ARAC</name>
<protein>
    <submittedName>
        <fullName evidence="1">Uncharacterized protein</fullName>
    </submittedName>
</protein>
<proteinExistence type="predicted"/>